<comment type="caution">
    <text evidence="2">The sequence shown here is derived from an EMBL/GenBank/DDBJ whole genome shotgun (WGS) entry which is preliminary data.</text>
</comment>
<feature type="region of interest" description="Disordered" evidence="1">
    <location>
        <begin position="417"/>
        <end position="487"/>
    </location>
</feature>
<evidence type="ECO:0000313" key="3">
    <source>
        <dbReference type="Proteomes" id="UP001206595"/>
    </source>
</evidence>
<accession>A0AAD5E9G5</accession>
<feature type="compositionally biased region" description="Acidic residues" evidence="1">
    <location>
        <begin position="176"/>
        <end position="194"/>
    </location>
</feature>
<reference evidence="2" key="2">
    <citation type="journal article" date="2022" name="Proc. Natl. Acad. Sci. U.S.A.">
        <title>Diploid-dominant life cycles characterize the early evolution of Fungi.</title>
        <authorList>
            <person name="Amses K.R."/>
            <person name="Simmons D.R."/>
            <person name="Longcore J.E."/>
            <person name="Mondo S.J."/>
            <person name="Seto K."/>
            <person name="Jeronimo G.H."/>
            <person name="Bonds A.E."/>
            <person name="Quandt C.A."/>
            <person name="Davis W.J."/>
            <person name="Chang Y."/>
            <person name="Federici B.A."/>
            <person name="Kuo A."/>
            <person name="LaButti K."/>
            <person name="Pangilinan J."/>
            <person name="Andreopoulos W."/>
            <person name="Tritt A."/>
            <person name="Riley R."/>
            <person name="Hundley H."/>
            <person name="Johnson J."/>
            <person name="Lipzen A."/>
            <person name="Barry K."/>
            <person name="Lang B.F."/>
            <person name="Cuomo C.A."/>
            <person name="Buchler N.E."/>
            <person name="Grigoriev I.V."/>
            <person name="Spatafora J.W."/>
            <person name="Stajich J.E."/>
            <person name="James T.Y."/>
        </authorList>
    </citation>
    <scope>NUCLEOTIDE SEQUENCE</scope>
    <source>
        <strain evidence="2">AG</strain>
    </source>
</reference>
<evidence type="ECO:0000313" key="2">
    <source>
        <dbReference type="EMBL" id="KAI8579307.1"/>
    </source>
</evidence>
<keyword evidence="3" id="KW-1185">Reference proteome</keyword>
<organism evidence="2 3">
    <name type="scientific">Umbelopsis ramanniana AG</name>
    <dbReference type="NCBI Taxonomy" id="1314678"/>
    <lineage>
        <taxon>Eukaryota</taxon>
        <taxon>Fungi</taxon>
        <taxon>Fungi incertae sedis</taxon>
        <taxon>Mucoromycota</taxon>
        <taxon>Mucoromycotina</taxon>
        <taxon>Umbelopsidomycetes</taxon>
        <taxon>Umbelopsidales</taxon>
        <taxon>Umbelopsidaceae</taxon>
        <taxon>Umbelopsis</taxon>
    </lineage>
</organism>
<proteinExistence type="predicted"/>
<dbReference type="RefSeq" id="XP_051444311.1">
    <property type="nucleotide sequence ID" value="XM_051589284.1"/>
</dbReference>
<feature type="compositionally biased region" description="Polar residues" evidence="1">
    <location>
        <begin position="72"/>
        <end position="86"/>
    </location>
</feature>
<reference evidence="2" key="1">
    <citation type="submission" date="2021-06" db="EMBL/GenBank/DDBJ databases">
        <authorList>
            <consortium name="DOE Joint Genome Institute"/>
            <person name="Mondo S.J."/>
            <person name="Amses K.R."/>
            <person name="Simmons D.R."/>
            <person name="Longcore J.E."/>
            <person name="Seto K."/>
            <person name="Alves G.H."/>
            <person name="Bonds A.E."/>
            <person name="Quandt C.A."/>
            <person name="Davis W.J."/>
            <person name="Chang Y."/>
            <person name="Letcher P.M."/>
            <person name="Powell M.J."/>
            <person name="Kuo A."/>
            <person name="Labutti K."/>
            <person name="Pangilinan J."/>
            <person name="Andreopoulos W."/>
            <person name="Tritt A."/>
            <person name="Riley R."/>
            <person name="Hundley H."/>
            <person name="Johnson J."/>
            <person name="Lipzen A."/>
            <person name="Barry K."/>
            <person name="Berbee M.L."/>
            <person name="Buchler N.E."/>
            <person name="Grigoriev I.V."/>
            <person name="Spatafora J.W."/>
            <person name="Stajich J.E."/>
            <person name="James T.Y."/>
        </authorList>
    </citation>
    <scope>NUCLEOTIDE SEQUENCE</scope>
    <source>
        <strain evidence="2">AG</strain>
    </source>
</reference>
<protein>
    <submittedName>
        <fullName evidence="2">Uncharacterized protein</fullName>
    </submittedName>
</protein>
<feature type="compositionally biased region" description="Low complexity" evidence="1">
    <location>
        <begin position="215"/>
        <end position="231"/>
    </location>
</feature>
<sequence length="562" mass="62851">MSLDNVTVNMSRLALARAIKTPDGDDSDADPWDKSVIFHQSHIPQAIEQYKGQKRGHTSPNHRQSHKPHQTKIPQQRTQSAKQRVASQALPKAPTQIQVQSQARTSIVKPRIRKTYIPSDDEDEEEEGEEEEDQEDDSDSDAPDQGKQKVVLTPPDQEEQEIISKNKATRKQPLPSDDESSASDSEDGDEDDGDASSVELTPQRHSDPQAHPKTSRASSGSSSAGSSSLAAHQRSRSLGDMMDDRSSVPRLQAERTSNPPMEQWRRSADPYSRPSDAYDSHHLAAAHVHNRSRSSERLDRLPTSKPSTPVPGRTARRKSTIMEYEGLLQQQQMMQAHHAQQMSQIQHYQSGQNKSRKSHAKRASMSGMDMLLQHEQEKLSLAKNKTKKLDSTNAPIEGLLAKLPESGAYNINFQQLQGSRSHGTRNSMRPDGSFARDSHKQAPMGRPNSAMGYFDTRPATSTSPSPDNRRSRLSPWMEAPYPTSSISTPATHLQRQYQQQMMMLDQQQQMMQNQFLIPASMLQVPMNYGQMMPPTSPDLAMRQGIPRPVSSMSKRSSFAWGT</sequence>
<feature type="compositionally biased region" description="Acidic residues" evidence="1">
    <location>
        <begin position="119"/>
        <end position="142"/>
    </location>
</feature>
<dbReference type="GeneID" id="75914629"/>
<feature type="region of interest" description="Disordered" evidence="1">
    <location>
        <begin position="43"/>
        <end position="316"/>
    </location>
</feature>
<dbReference type="AlphaFoldDB" id="A0AAD5E9G5"/>
<dbReference type="Proteomes" id="UP001206595">
    <property type="component" value="Unassembled WGS sequence"/>
</dbReference>
<name>A0AAD5E9G5_UMBRA</name>
<feature type="compositionally biased region" description="Basic and acidic residues" evidence="1">
    <location>
        <begin position="293"/>
        <end position="302"/>
    </location>
</feature>
<gene>
    <name evidence="2" type="ORF">K450DRAFT_242586</name>
</gene>
<feature type="compositionally biased region" description="Polar residues" evidence="1">
    <location>
        <begin position="95"/>
        <end position="105"/>
    </location>
</feature>
<evidence type="ECO:0000256" key="1">
    <source>
        <dbReference type="SAM" id="MobiDB-lite"/>
    </source>
</evidence>
<dbReference type="EMBL" id="MU620921">
    <property type="protein sequence ID" value="KAI8579307.1"/>
    <property type="molecule type" value="Genomic_DNA"/>
</dbReference>
<feature type="compositionally biased region" description="Polar residues" evidence="1">
    <location>
        <begin position="417"/>
        <end position="427"/>
    </location>
</feature>